<gene>
    <name evidence="2" type="ORF">E2C01_037997</name>
</gene>
<keyword evidence="3" id="KW-1185">Reference proteome</keyword>
<evidence type="ECO:0000313" key="2">
    <source>
        <dbReference type="EMBL" id="MPC44325.1"/>
    </source>
</evidence>
<evidence type="ECO:0000313" key="3">
    <source>
        <dbReference type="Proteomes" id="UP000324222"/>
    </source>
</evidence>
<name>A0A5B7FFK8_PORTR</name>
<dbReference type="EMBL" id="VSRR010006228">
    <property type="protein sequence ID" value="MPC44325.1"/>
    <property type="molecule type" value="Genomic_DNA"/>
</dbReference>
<protein>
    <submittedName>
        <fullName evidence="2">Uncharacterized protein</fullName>
    </submittedName>
</protein>
<proteinExistence type="predicted"/>
<reference evidence="2 3" key="1">
    <citation type="submission" date="2019-05" db="EMBL/GenBank/DDBJ databases">
        <title>Another draft genome of Portunus trituberculatus and its Hox gene families provides insights of decapod evolution.</title>
        <authorList>
            <person name="Jeong J.-H."/>
            <person name="Song I."/>
            <person name="Kim S."/>
            <person name="Choi T."/>
            <person name="Kim D."/>
            <person name="Ryu S."/>
            <person name="Kim W."/>
        </authorList>
    </citation>
    <scope>NUCLEOTIDE SEQUENCE [LARGE SCALE GENOMIC DNA]</scope>
    <source>
        <tissue evidence="2">Muscle</tissue>
    </source>
</reference>
<evidence type="ECO:0000256" key="1">
    <source>
        <dbReference type="SAM" id="MobiDB-lite"/>
    </source>
</evidence>
<feature type="compositionally biased region" description="Basic residues" evidence="1">
    <location>
        <begin position="27"/>
        <end position="53"/>
    </location>
</feature>
<dbReference type="AlphaFoldDB" id="A0A5B7FFK8"/>
<sequence length="147" mass="16114">MVEGGGSSRCFLPGDGVHPALPPSTTRRSRNSFRADTKRHKGRVNAVKGKKKGSVTRSEIDTVARYIRCPYAARERRVFIPRVSLTYAQGTYSPCLGRAGTGGAAAIMYYGAFSVNIKETEEKAKEAQEEDKRELEKDERESGSGVV</sequence>
<organism evidence="2 3">
    <name type="scientific">Portunus trituberculatus</name>
    <name type="common">Swimming crab</name>
    <name type="synonym">Neptunus trituberculatus</name>
    <dbReference type="NCBI Taxonomy" id="210409"/>
    <lineage>
        <taxon>Eukaryota</taxon>
        <taxon>Metazoa</taxon>
        <taxon>Ecdysozoa</taxon>
        <taxon>Arthropoda</taxon>
        <taxon>Crustacea</taxon>
        <taxon>Multicrustacea</taxon>
        <taxon>Malacostraca</taxon>
        <taxon>Eumalacostraca</taxon>
        <taxon>Eucarida</taxon>
        <taxon>Decapoda</taxon>
        <taxon>Pleocyemata</taxon>
        <taxon>Brachyura</taxon>
        <taxon>Eubrachyura</taxon>
        <taxon>Portunoidea</taxon>
        <taxon>Portunidae</taxon>
        <taxon>Portuninae</taxon>
        <taxon>Portunus</taxon>
    </lineage>
</organism>
<feature type="region of interest" description="Disordered" evidence="1">
    <location>
        <begin position="121"/>
        <end position="147"/>
    </location>
</feature>
<feature type="region of interest" description="Disordered" evidence="1">
    <location>
        <begin position="1"/>
        <end position="53"/>
    </location>
</feature>
<accession>A0A5B7FFK8</accession>
<comment type="caution">
    <text evidence="2">The sequence shown here is derived from an EMBL/GenBank/DDBJ whole genome shotgun (WGS) entry which is preliminary data.</text>
</comment>
<dbReference type="Proteomes" id="UP000324222">
    <property type="component" value="Unassembled WGS sequence"/>
</dbReference>